<reference evidence="2" key="1">
    <citation type="submission" date="2021-12" db="EMBL/GenBank/DDBJ databases">
        <authorList>
            <person name="King R."/>
        </authorList>
    </citation>
    <scope>NUCLEOTIDE SEQUENCE</scope>
</reference>
<dbReference type="Proteomes" id="UP001154078">
    <property type="component" value="Chromosome 9"/>
</dbReference>
<dbReference type="EMBL" id="OV121140">
    <property type="protein sequence ID" value="CAH0564833.1"/>
    <property type="molecule type" value="Genomic_DNA"/>
</dbReference>
<evidence type="ECO:0000256" key="1">
    <source>
        <dbReference type="SAM" id="MobiDB-lite"/>
    </source>
</evidence>
<feature type="compositionally biased region" description="Basic and acidic residues" evidence="1">
    <location>
        <begin position="64"/>
        <end position="73"/>
    </location>
</feature>
<proteinExistence type="predicted"/>
<gene>
    <name evidence="2" type="ORF">MELIAE_LOCUS13285</name>
</gene>
<organism evidence="2 3">
    <name type="scientific">Brassicogethes aeneus</name>
    <name type="common">Rape pollen beetle</name>
    <name type="synonym">Meligethes aeneus</name>
    <dbReference type="NCBI Taxonomy" id="1431903"/>
    <lineage>
        <taxon>Eukaryota</taxon>
        <taxon>Metazoa</taxon>
        <taxon>Ecdysozoa</taxon>
        <taxon>Arthropoda</taxon>
        <taxon>Hexapoda</taxon>
        <taxon>Insecta</taxon>
        <taxon>Pterygota</taxon>
        <taxon>Neoptera</taxon>
        <taxon>Endopterygota</taxon>
        <taxon>Coleoptera</taxon>
        <taxon>Polyphaga</taxon>
        <taxon>Cucujiformia</taxon>
        <taxon>Nitidulidae</taxon>
        <taxon>Meligethinae</taxon>
        <taxon>Brassicogethes</taxon>
    </lineage>
</organism>
<evidence type="ECO:0000313" key="3">
    <source>
        <dbReference type="Proteomes" id="UP001154078"/>
    </source>
</evidence>
<feature type="region of interest" description="Disordered" evidence="1">
    <location>
        <begin position="1"/>
        <end position="95"/>
    </location>
</feature>
<name>A0A9P0BMT5_BRAAE</name>
<protein>
    <submittedName>
        <fullName evidence="2">Uncharacterized protein</fullName>
    </submittedName>
</protein>
<accession>A0A9P0BMT5</accession>
<sequence>MADRNLAKEKCKENLAAEKAAKRASKSDKISKGKNLTKKKFNKEENNEVFLDKPTPNEEQICDENTKESRESNDENDEQQPTKEDFNTNTPLIEEANTDKVKNMFTILDIGSYVIAKHEGELYCKTGINHWKWLDSPDLLWYKVQDILLKINNPKAINTRGVCAVPEMKAL</sequence>
<keyword evidence="3" id="KW-1185">Reference proteome</keyword>
<evidence type="ECO:0000313" key="2">
    <source>
        <dbReference type="EMBL" id="CAH0564833.1"/>
    </source>
</evidence>
<feature type="compositionally biased region" description="Basic and acidic residues" evidence="1">
    <location>
        <begin position="1"/>
        <end position="31"/>
    </location>
</feature>
<dbReference type="AlphaFoldDB" id="A0A9P0BMT5"/>